<dbReference type="InterPro" id="IPR050491">
    <property type="entry name" value="AmpC-like"/>
</dbReference>
<accession>A0A915YEG6</accession>
<dbReference type="SUPFAM" id="SSF56601">
    <property type="entry name" value="beta-lactamase/transpeptidase-like"/>
    <property type="match status" value="1"/>
</dbReference>
<name>A0A915YEG6_9BACT</name>
<proteinExistence type="predicted"/>
<dbReference type="PANTHER" id="PTHR46825:SF9">
    <property type="entry name" value="BETA-LACTAMASE-RELATED DOMAIN-CONTAINING PROTEIN"/>
    <property type="match status" value="1"/>
</dbReference>
<dbReference type="KEGG" id="aup:AsAng_0022200"/>
<keyword evidence="1" id="KW-0732">Signal</keyword>
<dbReference type="PROSITE" id="PS51257">
    <property type="entry name" value="PROKAR_LIPOPROTEIN"/>
    <property type="match status" value="1"/>
</dbReference>
<evidence type="ECO:0000313" key="4">
    <source>
        <dbReference type="Proteomes" id="UP001060919"/>
    </source>
</evidence>
<evidence type="ECO:0000256" key="1">
    <source>
        <dbReference type="SAM" id="SignalP"/>
    </source>
</evidence>
<evidence type="ECO:0000313" key="3">
    <source>
        <dbReference type="EMBL" id="BDS11506.1"/>
    </source>
</evidence>
<dbReference type="Gene3D" id="3.40.710.10">
    <property type="entry name" value="DD-peptidase/beta-lactamase superfamily"/>
    <property type="match status" value="1"/>
</dbReference>
<feature type="signal peptide" evidence="1">
    <location>
        <begin position="1"/>
        <end position="20"/>
    </location>
</feature>
<evidence type="ECO:0000259" key="2">
    <source>
        <dbReference type="Pfam" id="PF00144"/>
    </source>
</evidence>
<dbReference type="PANTHER" id="PTHR46825">
    <property type="entry name" value="D-ALANYL-D-ALANINE-CARBOXYPEPTIDASE/ENDOPEPTIDASE AMPH"/>
    <property type="match status" value="1"/>
</dbReference>
<protein>
    <submittedName>
        <fullName evidence="3">Beta-lactamase family protein</fullName>
    </submittedName>
</protein>
<dbReference type="InterPro" id="IPR012338">
    <property type="entry name" value="Beta-lactam/transpept-like"/>
</dbReference>
<dbReference type="Pfam" id="PF00144">
    <property type="entry name" value="Beta-lactamase"/>
    <property type="match status" value="1"/>
</dbReference>
<organism evidence="3 4">
    <name type="scientific">Aureispira anguillae</name>
    <dbReference type="NCBI Taxonomy" id="2864201"/>
    <lineage>
        <taxon>Bacteria</taxon>
        <taxon>Pseudomonadati</taxon>
        <taxon>Bacteroidota</taxon>
        <taxon>Saprospiria</taxon>
        <taxon>Saprospirales</taxon>
        <taxon>Saprospiraceae</taxon>
        <taxon>Aureispira</taxon>
    </lineage>
</organism>
<sequence>MKFKTLIYILLLISFQSCNAQTKKQTLSIIVDEEAQLFLEDDRFNSLSIAIFYNGESYVEHFGELDKGKGNKPTNKTLYEIASVSKTMTGYLVASAVEEGKLKLDDAVYDILGDKYKNLEYGGEPVRIEHLITHTSGLPLNVRGVSELYQNPSSNNYHEAQRILSQYSKEDLLSEIQSLKLTQKPGENYGYSNVAPNLIAHILEVVFDKTFEELLQEKLFNPAKMPNTYINLNDKQKGFLANGYNGNNEMMPNFKEPIQLWGAAGRIKSNSEDLLNYIKWQLNEKNPITKLSHKKLFHDVENIWIGYYWEIIDSNAEKHIEHHGGIYGSQNWIMIFPEQNIGISIITNSSFPEANQLIKETTKKIINRLK</sequence>
<dbReference type="Proteomes" id="UP001060919">
    <property type="component" value="Chromosome"/>
</dbReference>
<dbReference type="AlphaFoldDB" id="A0A915YEG6"/>
<feature type="domain" description="Beta-lactamase-related" evidence="2">
    <location>
        <begin position="38"/>
        <end position="354"/>
    </location>
</feature>
<reference evidence="3" key="1">
    <citation type="submission" date="2022-09" db="EMBL/GenBank/DDBJ databases">
        <title>Aureispira anguillicida sp. nov., isolated from Leptocephalus of Japanese eel Anguilla japonica.</title>
        <authorList>
            <person name="Yuasa K."/>
            <person name="Mekata T."/>
            <person name="Ikunari K."/>
        </authorList>
    </citation>
    <scope>NUCLEOTIDE SEQUENCE</scope>
    <source>
        <strain evidence="3">EL160426</strain>
    </source>
</reference>
<keyword evidence="4" id="KW-1185">Reference proteome</keyword>
<dbReference type="EMBL" id="AP026867">
    <property type="protein sequence ID" value="BDS11506.1"/>
    <property type="molecule type" value="Genomic_DNA"/>
</dbReference>
<feature type="chain" id="PRO_5037793409" evidence="1">
    <location>
        <begin position="21"/>
        <end position="370"/>
    </location>
</feature>
<gene>
    <name evidence="3" type="ORF">AsAng_0022200</name>
</gene>
<dbReference type="RefSeq" id="WP_264792676.1">
    <property type="nucleotide sequence ID" value="NZ_AP026867.1"/>
</dbReference>
<dbReference type="InterPro" id="IPR001466">
    <property type="entry name" value="Beta-lactam-related"/>
</dbReference>